<evidence type="ECO:0000256" key="1">
    <source>
        <dbReference type="SAM" id="Coils"/>
    </source>
</evidence>
<sequence length="398" mass="44501">MNQILESLKKIGATLIVIALILIMGISFSSQDMSEILTILSGGSKIGSYRGEEIRPEVYGYAEDSCKNRYQVYGEIPQVFIDQCASDAVRDMMVMPAIVADLGLDVSEKQIQDQIISVLRTEVEMQNQSRLADDRLSLEQMVQREMSRFPMSLRMRLTRVGLFQDSVAAPFPVSAIETQAFSRAKDSAFELNVIAFTNADLLNSFSAEASEAEMKDLYEKDKKEAEIRAKKEKKEGPFTYPSFEERKEFLKDRVLTEKKKKQLEELKASLGQKKDASLATVSEKTGYKAERATVKFSALNAVSLASGKTINLTGDRFLSDVAASRDGLKGPYQDGETTIYLTIEQVKLAPPSEKLDPELSQNRAMYLSYAFANQIVKEYAETGKFRLTQKSLDSGKPE</sequence>
<feature type="transmembrane region" description="Helical" evidence="2">
    <location>
        <begin position="12"/>
        <end position="30"/>
    </location>
</feature>
<evidence type="ECO:0008006" key="5">
    <source>
        <dbReference type="Google" id="ProtNLM"/>
    </source>
</evidence>
<evidence type="ECO:0000313" key="3">
    <source>
        <dbReference type="EMBL" id="KAB2933202.1"/>
    </source>
</evidence>
<keyword evidence="2" id="KW-0472">Membrane</keyword>
<protein>
    <recommendedName>
        <fullName evidence="5">PpiC domain-containing protein</fullName>
    </recommendedName>
</protein>
<dbReference type="AlphaFoldDB" id="A0A833H2I5"/>
<organism evidence="3 4">
    <name type="scientific">Leptonema illini</name>
    <dbReference type="NCBI Taxonomy" id="183"/>
    <lineage>
        <taxon>Bacteria</taxon>
        <taxon>Pseudomonadati</taxon>
        <taxon>Spirochaetota</taxon>
        <taxon>Spirochaetia</taxon>
        <taxon>Leptospirales</taxon>
        <taxon>Leptospiraceae</taxon>
        <taxon>Leptonema</taxon>
    </lineage>
</organism>
<accession>A0A833H2I5</accession>
<gene>
    <name evidence="3" type="ORF">F9K24_07600</name>
</gene>
<name>A0A833H2I5_9LEPT</name>
<reference evidence="3 4" key="1">
    <citation type="submission" date="2019-10" db="EMBL/GenBank/DDBJ databases">
        <title>Extracellular Electron Transfer in a Candidatus Methanoperedens spp. Enrichment Culture.</title>
        <authorList>
            <person name="Berger S."/>
            <person name="Rangel Shaw D."/>
            <person name="Berben T."/>
            <person name="In 'T Zandt M."/>
            <person name="Frank J."/>
            <person name="Reimann J."/>
            <person name="Jetten M.S.M."/>
            <person name="Welte C.U."/>
        </authorList>
    </citation>
    <scope>NUCLEOTIDE SEQUENCE [LARGE SCALE GENOMIC DNA]</scope>
    <source>
        <strain evidence="3">SB12</strain>
    </source>
</reference>
<keyword evidence="1" id="KW-0175">Coiled coil</keyword>
<evidence type="ECO:0000256" key="2">
    <source>
        <dbReference type="SAM" id="Phobius"/>
    </source>
</evidence>
<dbReference type="EMBL" id="WBUI01000006">
    <property type="protein sequence ID" value="KAB2933202.1"/>
    <property type="molecule type" value="Genomic_DNA"/>
</dbReference>
<evidence type="ECO:0000313" key="4">
    <source>
        <dbReference type="Proteomes" id="UP000460298"/>
    </source>
</evidence>
<keyword evidence="2" id="KW-1133">Transmembrane helix</keyword>
<feature type="coiled-coil region" evidence="1">
    <location>
        <begin position="215"/>
        <end position="276"/>
    </location>
</feature>
<comment type="caution">
    <text evidence="3">The sequence shown here is derived from an EMBL/GenBank/DDBJ whole genome shotgun (WGS) entry which is preliminary data.</text>
</comment>
<dbReference type="Proteomes" id="UP000460298">
    <property type="component" value="Unassembled WGS sequence"/>
</dbReference>
<proteinExistence type="predicted"/>
<keyword evidence="2" id="KW-0812">Transmembrane</keyword>